<feature type="region of interest" description="Disordered" evidence="1">
    <location>
        <begin position="44"/>
        <end position="80"/>
    </location>
</feature>
<dbReference type="OrthoDB" id="261911at2"/>
<dbReference type="RefSeq" id="WP_145385903.1">
    <property type="nucleotide sequence ID" value="NZ_CP037423.1"/>
</dbReference>
<keyword evidence="4" id="KW-1185">Reference proteome</keyword>
<keyword evidence="2" id="KW-0472">Membrane</keyword>
<gene>
    <name evidence="3" type="ORF">Enr13x_20810</name>
</gene>
<proteinExistence type="predicted"/>
<evidence type="ECO:0000313" key="3">
    <source>
        <dbReference type="EMBL" id="QDV42236.1"/>
    </source>
</evidence>
<dbReference type="AlphaFoldDB" id="A0A518HN12"/>
<reference evidence="3 4" key="1">
    <citation type="submission" date="2019-03" db="EMBL/GenBank/DDBJ databases">
        <title>Deep-cultivation of Planctomycetes and their phenomic and genomic characterization uncovers novel biology.</title>
        <authorList>
            <person name="Wiegand S."/>
            <person name="Jogler M."/>
            <person name="Boedeker C."/>
            <person name="Pinto D."/>
            <person name="Vollmers J."/>
            <person name="Rivas-Marin E."/>
            <person name="Kohn T."/>
            <person name="Peeters S.H."/>
            <person name="Heuer A."/>
            <person name="Rast P."/>
            <person name="Oberbeckmann S."/>
            <person name="Bunk B."/>
            <person name="Jeske O."/>
            <person name="Meyerdierks A."/>
            <person name="Storesund J.E."/>
            <person name="Kallscheuer N."/>
            <person name="Luecker S."/>
            <person name="Lage O.M."/>
            <person name="Pohl T."/>
            <person name="Merkel B.J."/>
            <person name="Hornburger P."/>
            <person name="Mueller R.-W."/>
            <person name="Bruemmer F."/>
            <person name="Labrenz M."/>
            <person name="Spormann A.M."/>
            <person name="Op den Camp H."/>
            <person name="Overmann J."/>
            <person name="Amann R."/>
            <person name="Jetten M.S.M."/>
            <person name="Mascher T."/>
            <person name="Medema M.H."/>
            <person name="Devos D.P."/>
            <person name="Kaster A.-K."/>
            <person name="Ovreas L."/>
            <person name="Rohde M."/>
            <person name="Galperin M.Y."/>
            <person name="Jogler C."/>
        </authorList>
    </citation>
    <scope>NUCLEOTIDE SEQUENCE [LARGE SCALE GENOMIC DNA]</scope>
    <source>
        <strain evidence="3 4">Enr13</strain>
    </source>
</reference>
<accession>A0A518HN12</accession>
<keyword evidence="2" id="KW-1133">Transmembrane helix</keyword>
<evidence type="ECO:0000313" key="4">
    <source>
        <dbReference type="Proteomes" id="UP000319004"/>
    </source>
</evidence>
<dbReference type="Proteomes" id="UP000319004">
    <property type="component" value="Chromosome"/>
</dbReference>
<sequence length="527" mass="58216">MSDETQPTETKEKRYPIVLVASGIAMVAIGVGVGVLITALSSRTETTAADSSERSDVVAGTTPSGSESRGAAAQPASHEMTAHDSVVGATIASAEDAVDDLPGELLSTVQQQQAFQESFQARLAAIDVSRRTDFANLSTSIKDIDGFAEQLGQLAKSYPQLSSAPQYRRAAIEAPIWRGTLQWVSIFEKIDRGLREGLRPGQARELIREGDRIAERWRIAPYEPSYRKLRPHLFCVSSRLDHADKRLDQRVTALLDEDAYAHLNLVILKSGQRYYVRAGSVKNDPQKREAELDYVVDLVGLKTKKKRIKWAEIKPGVTLAPHCALARKVRERLQLAEDLAGRQWESVFCNAIVDVTQAADADPLVRLTFFENLLRVACLGSEPMTRAFDRHLRALEESAKIDRTANWIAPQTAEDRTAIAQATEFFRRLPAVPKACEHALRLAVNPAGQDVPTLEWVGCLGGASATGWEFFGSPPAQAGKLRTVYRDRNLSVKISTVAEVFDGVIRWQEGEDEAFVEGRPLFFQPVR</sequence>
<feature type="transmembrane region" description="Helical" evidence="2">
    <location>
        <begin position="17"/>
        <end position="40"/>
    </location>
</feature>
<protein>
    <submittedName>
        <fullName evidence="3">Uncharacterized protein</fullName>
    </submittedName>
</protein>
<evidence type="ECO:0000256" key="1">
    <source>
        <dbReference type="SAM" id="MobiDB-lite"/>
    </source>
</evidence>
<dbReference type="KEGG" id="snep:Enr13x_20810"/>
<evidence type="ECO:0000256" key="2">
    <source>
        <dbReference type="SAM" id="Phobius"/>
    </source>
</evidence>
<keyword evidence="2" id="KW-0812">Transmembrane</keyword>
<organism evidence="3 4">
    <name type="scientific">Stieleria neptunia</name>
    <dbReference type="NCBI Taxonomy" id="2527979"/>
    <lineage>
        <taxon>Bacteria</taxon>
        <taxon>Pseudomonadati</taxon>
        <taxon>Planctomycetota</taxon>
        <taxon>Planctomycetia</taxon>
        <taxon>Pirellulales</taxon>
        <taxon>Pirellulaceae</taxon>
        <taxon>Stieleria</taxon>
    </lineage>
</organism>
<name>A0A518HN12_9BACT</name>
<dbReference type="EMBL" id="CP037423">
    <property type="protein sequence ID" value="QDV42236.1"/>
    <property type="molecule type" value="Genomic_DNA"/>
</dbReference>